<organism evidence="3 4">
    <name type="scientific">Channa striata</name>
    <name type="common">Snakehead murrel</name>
    <name type="synonym">Ophicephalus striatus</name>
    <dbReference type="NCBI Taxonomy" id="64152"/>
    <lineage>
        <taxon>Eukaryota</taxon>
        <taxon>Metazoa</taxon>
        <taxon>Chordata</taxon>
        <taxon>Craniata</taxon>
        <taxon>Vertebrata</taxon>
        <taxon>Euteleostomi</taxon>
        <taxon>Actinopterygii</taxon>
        <taxon>Neopterygii</taxon>
        <taxon>Teleostei</taxon>
        <taxon>Neoteleostei</taxon>
        <taxon>Acanthomorphata</taxon>
        <taxon>Anabantaria</taxon>
        <taxon>Anabantiformes</taxon>
        <taxon>Channoidei</taxon>
        <taxon>Channidae</taxon>
        <taxon>Channa</taxon>
    </lineage>
</organism>
<accession>A0AA88IGS2</accession>
<sequence>MLLDGLLTPALNVALAIGPLAPPSAYLNELDKAYGNVTGGEELYIQFLETHQNSGERASDYLRRLQTLLQEVIDTKGVAKQEADSQLLKQILRGCWDDSLITTLHLKEPIHYPFKDTFTFSKLLFKIRSYERESQLKEIRKKRHMGGSSTRVHTKTLFAGDEPEFSNRVSSELDSHTREQLEERIRQLETEIRQKAPAQSAHLLGNERAGRKPSLKSKNGYMPQSSLATPKDTRMKTGRFLLQLWTGLPHAAPMHKSN</sequence>
<keyword evidence="4" id="KW-1185">Reference proteome</keyword>
<dbReference type="EMBL" id="JAUPFM010000147">
    <property type="protein sequence ID" value="KAK2812112.1"/>
    <property type="molecule type" value="Genomic_DNA"/>
</dbReference>
<dbReference type="Proteomes" id="UP001187415">
    <property type="component" value="Unassembled WGS sequence"/>
</dbReference>
<gene>
    <name evidence="3" type="ORF">Q5P01_000074</name>
</gene>
<dbReference type="PANTHER" id="PTHR23095:SF53">
    <property type="entry name" value="ZINC FINGER CCHC DOMAIN-CONTAINING PROTEIN 12-LIKE"/>
    <property type="match status" value="1"/>
</dbReference>
<comment type="caution">
    <text evidence="3">The sequence shown here is derived from an EMBL/GenBank/DDBJ whole genome shotgun (WGS) entry which is preliminary data.</text>
</comment>
<proteinExistence type="predicted"/>
<dbReference type="InterPro" id="IPR048270">
    <property type="entry name" value="PNMA_C"/>
</dbReference>
<reference evidence="3" key="1">
    <citation type="submission" date="2023-07" db="EMBL/GenBank/DDBJ databases">
        <title>Chromosome-level Genome Assembly of Striped Snakehead (Channa striata).</title>
        <authorList>
            <person name="Liu H."/>
        </authorList>
    </citation>
    <scope>NUCLEOTIDE SEQUENCE</scope>
    <source>
        <strain evidence="3">Gz</strain>
        <tissue evidence="3">Muscle</tissue>
    </source>
</reference>
<protein>
    <recommendedName>
        <fullName evidence="2">Paraneoplastic antigen Ma-like C-terminal domain-containing protein</fullName>
    </recommendedName>
</protein>
<evidence type="ECO:0000313" key="4">
    <source>
        <dbReference type="Proteomes" id="UP001187415"/>
    </source>
</evidence>
<evidence type="ECO:0000256" key="1">
    <source>
        <dbReference type="SAM" id="MobiDB-lite"/>
    </source>
</evidence>
<dbReference type="InterPro" id="IPR026523">
    <property type="entry name" value="PNMA"/>
</dbReference>
<evidence type="ECO:0000313" key="3">
    <source>
        <dbReference type="EMBL" id="KAK2812112.1"/>
    </source>
</evidence>
<name>A0AA88IGS2_CHASR</name>
<dbReference type="PANTHER" id="PTHR23095">
    <property type="entry name" value="PARANEOPLASTIC ANTIGEN"/>
    <property type="match status" value="1"/>
</dbReference>
<dbReference type="Pfam" id="PF14893">
    <property type="entry name" value="PNMA"/>
    <property type="match status" value="1"/>
</dbReference>
<evidence type="ECO:0000259" key="2">
    <source>
        <dbReference type="Pfam" id="PF14893"/>
    </source>
</evidence>
<feature type="region of interest" description="Disordered" evidence="1">
    <location>
        <begin position="192"/>
        <end position="234"/>
    </location>
</feature>
<dbReference type="AlphaFoldDB" id="A0AA88IGS2"/>
<feature type="domain" description="Paraneoplastic antigen Ma-like C-terminal" evidence="2">
    <location>
        <begin position="2"/>
        <end position="108"/>
    </location>
</feature>